<dbReference type="PANTHER" id="PTHR11070">
    <property type="entry name" value="UVRD / RECB / PCRA DNA HELICASE FAMILY MEMBER"/>
    <property type="match status" value="1"/>
</dbReference>
<comment type="catalytic activity">
    <reaction evidence="14">
        <text>ATP + H2O = ADP + phosphate + H(+)</text>
        <dbReference type="Rhea" id="RHEA:13065"/>
        <dbReference type="ChEBI" id="CHEBI:15377"/>
        <dbReference type="ChEBI" id="CHEBI:15378"/>
        <dbReference type="ChEBI" id="CHEBI:30616"/>
        <dbReference type="ChEBI" id="CHEBI:43474"/>
        <dbReference type="ChEBI" id="CHEBI:456216"/>
        <dbReference type="EC" id="5.6.2.4"/>
    </reaction>
</comment>
<dbReference type="Gene3D" id="3.40.50.300">
    <property type="entry name" value="P-loop containing nucleotide triphosphate hydrolases"/>
    <property type="match status" value="4"/>
</dbReference>
<evidence type="ECO:0000256" key="14">
    <source>
        <dbReference type="ARBA" id="ARBA00048988"/>
    </source>
</evidence>
<feature type="domain" description="UvrD-like helicase C-terminal" evidence="18">
    <location>
        <begin position="502"/>
        <end position="792"/>
    </location>
</feature>
<dbReference type="Pfam" id="PF00580">
    <property type="entry name" value="UvrD-helicase"/>
    <property type="match status" value="1"/>
</dbReference>
<keyword evidence="10" id="KW-0413">Isomerase</keyword>
<keyword evidence="8" id="KW-0238">DNA-binding</keyword>
<evidence type="ECO:0000256" key="2">
    <source>
        <dbReference type="ARBA" id="ARBA00022741"/>
    </source>
</evidence>
<proteinExistence type="predicted"/>
<evidence type="ECO:0000256" key="16">
    <source>
        <dbReference type="SAM" id="MobiDB-lite"/>
    </source>
</evidence>
<evidence type="ECO:0000256" key="10">
    <source>
        <dbReference type="ARBA" id="ARBA00023235"/>
    </source>
</evidence>
<evidence type="ECO:0000256" key="3">
    <source>
        <dbReference type="ARBA" id="ARBA00022763"/>
    </source>
</evidence>
<reference evidence="19" key="1">
    <citation type="journal article" date="2014" name="Int. J. Syst. Evol. Microbiol.">
        <title>Complete genome of a new Firmicutes species belonging to the dominant human colonic microbiota ('Ruminococcus bicirculans') reveals two chromosomes and a selective capacity to utilize plant glucans.</title>
        <authorList>
            <consortium name="NISC Comparative Sequencing Program"/>
            <person name="Wegmann U."/>
            <person name="Louis P."/>
            <person name="Goesmann A."/>
            <person name="Henrissat B."/>
            <person name="Duncan S.H."/>
            <person name="Flint H.J."/>
        </authorList>
    </citation>
    <scope>NUCLEOTIDE SEQUENCE</scope>
    <source>
        <strain evidence="19">NBRC 108219</strain>
    </source>
</reference>
<comment type="caution">
    <text evidence="19">The sequence shown here is derived from an EMBL/GenBank/DDBJ whole genome shotgun (WGS) entry which is preliminary data.</text>
</comment>
<dbReference type="InterPro" id="IPR014151">
    <property type="entry name" value="DNA_helicase_AddA"/>
</dbReference>
<sequence>MARLSINQATDRQREAADPSHPKIVNANAGSGKTKVLVDRVSRILLQGTDPDRILCITYTRAAASEMQERLYGDLSKWSIAPDDTLKAELAKLFGMPFDQVRPALNLDRVRTLFARALETPEGLKVMTIHAFCERIIGRFPIEAGIMPGFAPLEETDSKDLLLEGRKLLLARAREDEGLRHALHHMVVSKADSTLDALIYSAATNFERTKDWAQAGGVLPFRQLSGLHANDTVESIAAEAWQDTDMQHVRSIAVLCETSTTKAAKDFVDLVKRLDQTSDPVAAFDLYASVFLKQDGAPRARILVKDVTSQDPFISAGSPEADRIYTAAERIKAVRIADMSEALLTLGLTLGELYERGKHAARGLDFNDLILKTRDLLTRADVSDWIAYKLDGGVEHVLLDEAQDTSPVQWDIIDAITQPFEQDSPDRDGPRRTFFAVGDPKQSIYRFQGAAPEIFMESVRTRTAPGDRPVQLRMSFRSAQQVLDVVDALFLEQGGLQAMFNADSQPEPSDLVRHDAAREDMGLVELWPLAPKADVVDDNDPWDTTPVDAQGDGDPRVRLAREIASSIAHWIESGEAIFDRDTKRHRPIHAGDVLILVQKRIGGLFDAIIKALKDEGLPVAGADRLVLQEALIVRDLLAITRFVLLPQDCLSLAEALKSPLFGLDDDQLFDLCVDRPGTLWEAVQDRDPALTAHLQMIRNDAGRAPYDFYSRLLDRTGPSGLSYREALFRRLGLEAREALEAFLAIALTHQQRQAPSLQRFLQAFTSDAIEIKRDKDPAGREVRVMTVHGAKGLEAPVVFLPDTTRAPRSSSGGLIRAGETYILAPPSKDSTDLVDQYKAAHDAEDMREYMRLLYVAMTRAESRLVVCGYFHGGKEPGYADETWYHWVRKTMCDLNCTTSFETAFDIGDQTGLRYGARVNSVDFADDTPSPAHTSLPDWIDQPANIERQIMQTASPSALLPRKEPITRAPGGGRVLRGIIIHRMLEMLPDNPVDRRRALAVQMLDEYPDFEPDERAAIADEVLTVLDHADFAAVFAEGSKAEVSLAGRVPTIGAGEVFISAQVDRLNVTPETIYLVDYKSNRVSPQRVEEVDDVYLAQMAAYRELARAIWPGRAVRCGLLWTHAPRLMWLHDNAMDAVLNKVDVTPTS</sequence>
<feature type="compositionally biased region" description="Basic and acidic residues" evidence="16">
    <location>
        <begin position="11"/>
        <end position="21"/>
    </location>
</feature>
<evidence type="ECO:0000313" key="20">
    <source>
        <dbReference type="Proteomes" id="UP001161391"/>
    </source>
</evidence>
<dbReference type="InterPro" id="IPR014017">
    <property type="entry name" value="DNA_helicase_UvrD-like_C"/>
</dbReference>
<dbReference type="PROSITE" id="PS51198">
    <property type="entry name" value="UVRD_HELICASE_ATP_BIND"/>
    <property type="match status" value="1"/>
</dbReference>
<keyword evidence="1" id="KW-0540">Nuclease</keyword>
<organism evidence="19 20">
    <name type="scientific">Algimonas ampicilliniresistens</name>
    <dbReference type="NCBI Taxonomy" id="1298735"/>
    <lineage>
        <taxon>Bacteria</taxon>
        <taxon>Pseudomonadati</taxon>
        <taxon>Pseudomonadota</taxon>
        <taxon>Alphaproteobacteria</taxon>
        <taxon>Maricaulales</taxon>
        <taxon>Robiginitomaculaceae</taxon>
        <taxon>Algimonas</taxon>
    </lineage>
</organism>
<dbReference type="GO" id="GO:0004386">
    <property type="term" value="F:helicase activity"/>
    <property type="evidence" value="ECO:0007669"/>
    <property type="project" value="UniProtKB-KW"/>
</dbReference>
<keyword evidence="20" id="KW-1185">Reference proteome</keyword>
<dbReference type="InterPro" id="IPR014016">
    <property type="entry name" value="UvrD-like_ATP-bd"/>
</dbReference>
<dbReference type="EMBL" id="BSNK01000001">
    <property type="protein sequence ID" value="GLQ22910.1"/>
    <property type="molecule type" value="Genomic_DNA"/>
</dbReference>
<evidence type="ECO:0000256" key="12">
    <source>
        <dbReference type="ARBA" id="ARBA00034808"/>
    </source>
</evidence>
<evidence type="ECO:0000256" key="9">
    <source>
        <dbReference type="ARBA" id="ARBA00023204"/>
    </source>
</evidence>
<evidence type="ECO:0000256" key="11">
    <source>
        <dbReference type="ARBA" id="ARBA00034617"/>
    </source>
</evidence>
<gene>
    <name evidence="19" type="ORF">GCM10007853_07840</name>
</gene>
<dbReference type="SUPFAM" id="SSF52540">
    <property type="entry name" value="P-loop containing nucleoside triphosphate hydrolases"/>
    <property type="match status" value="1"/>
</dbReference>
<keyword evidence="7 15" id="KW-0067">ATP-binding</keyword>
<dbReference type="InterPro" id="IPR011604">
    <property type="entry name" value="PDDEXK-like_dom_sf"/>
</dbReference>
<evidence type="ECO:0000256" key="1">
    <source>
        <dbReference type="ARBA" id="ARBA00022722"/>
    </source>
</evidence>
<feature type="domain" description="UvrD-like helicase ATP-binding" evidence="17">
    <location>
        <begin position="6"/>
        <end position="479"/>
    </location>
</feature>
<keyword evidence="3" id="KW-0227">DNA damage</keyword>
<dbReference type="RefSeq" id="WP_284387773.1">
    <property type="nucleotide sequence ID" value="NZ_BSNK01000001.1"/>
</dbReference>
<dbReference type="NCBIfam" id="TIGR02784">
    <property type="entry name" value="addA_alphas"/>
    <property type="match status" value="1"/>
</dbReference>
<evidence type="ECO:0000256" key="8">
    <source>
        <dbReference type="ARBA" id="ARBA00023125"/>
    </source>
</evidence>
<feature type="region of interest" description="Disordered" evidence="16">
    <location>
        <begin position="535"/>
        <end position="554"/>
    </location>
</feature>
<evidence type="ECO:0000256" key="6">
    <source>
        <dbReference type="ARBA" id="ARBA00022839"/>
    </source>
</evidence>
<dbReference type="Pfam" id="PF13361">
    <property type="entry name" value="UvrD_C"/>
    <property type="match status" value="1"/>
</dbReference>
<feature type="region of interest" description="Disordered" evidence="16">
    <location>
        <begin position="1"/>
        <end position="28"/>
    </location>
</feature>
<dbReference type="Pfam" id="PF12705">
    <property type="entry name" value="PDDEXK_1"/>
    <property type="match status" value="1"/>
</dbReference>
<name>A0ABQ5V8B9_9PROT</name>
<dbReference type="Proteomes" id="UP001161391">
    <property type="component" value="Unassembled WGS sequence"/>
</dbReference>
<evidence type="ECO:0000259" key="17">
    <source>
        <dbReference type="PROSITE" id="PS51198"/>
    </source>
</evidence>
<feature type="compositionally biased region" description="Polar residues" evidence="16">
    <location>
        <begin position="1"/>
        <end position="10"/>
    </location>
</feature>
<feature type="binding site" evidence="15">
    <location>
        <begin position="27"/>
        <end position="34"/>
    </location>
    <ligand>
        <name>ATP</name>
        <dbReference type="ChEBI" id="CHEBI:30616"/>
    </ligand>
</feature>
<evidence type="ECO:0000259" key="18">
    <source>
        <dbReference type="PROSITE" id="PS51217"/>
    </source>
</evidence>
<dbReference type="InterPro" id="IPR000212">
    <property type="entry name" value="DNA_helicase_UvrD/REP"/>
</dbReference>
<keyword evidence="9" id="KW-0234">DNA repair</keyword>
<keyword evidence="4 15" id="KW-0378">Hydrolase</keyword>
<dbReference type="PROSITE" id="PS51217">
    <property type="entry name" value="UVRD_HELICASE_CTER"/>
    <property type="match status" value="1"/>
</dbReference>
<dbReference type="SUPFAM" id="SSF52980">
    <property type="entry name" value="Restriction endonuclease-like"/>
    <property type="match status" value="1"/>
</dbReference>
<protein>
    <recommendedName>
        <fullName evidence="12">DNA 3'-5' helicase</fullName>
        <ecNumber evidence="12">5.6.2.4</ecNumber>
    </recommendedName>
    <alternativeName>
        <fullName evidence="13">DNA 3'-5' helicase II</fullName>
    </alternativeName>
</protein>
<reference evidence="19" key="2">
    <citation type="submission" date="2023-01" db="EMBL/GenBank/DDBJ databases">
        <title>Draft genome sequence of Algimonas ampicilliniresistens strain NBRC 108219.</title>
        <authorList>
            <person name="Sun Q."/>
            <person name="Mori K."/>
        </authorList>
    </citation>
    <scope>NUCLEOTIDE SEQUENCE</scope>
    <source>
        <strain evidence="19">NBRC 108219</strain>
    </source>
</reference>
<accession>A0ABQ5V8B9</accession>
<evidence type="ECO:0000256" key="7">
    <source>
        <dbReference type="ARBA" id="ARBA00022840"/>
    </source>
</evidence>
<evidence type="ECO:0000256" key="4">
    <source>
        <dbReference type="ARBA" id="ARBA00022801"/>
    </source>
</evidence>
<evidence type="ECO:0000256" key="15">
    <source>
        <dbReference type="PROSITE-ProRule" id="PRU00560"/>
    </source>
</evidence>
<evidence type="ECO:0000256" key="13">
    <source>
        <dbReference type="ARBA" id="ARBA00034923"/>
    </source>
</evidence>
<keyword evidence="6" id="KW-0269">Exonuclease</keyword>
<keyword evidence="5 15" id="KW-0347">Helicase</keyword>
<dbReference type="InterPro" id="IPR011335">
    <property type="entry name" value="Restrct_endonuc-II-like"/>
</dbReference>
<dbReference type="InterPro" id="IPR038726">
    <property type="entry name" value="PDDEXK_AddAB-type"/>
</dbReference>
<dbReference type="EC" id="5.6.2.4" evidence="12"/>
<evidence type="ECO:0000313" key="19">
    <source>
        <dbReference type="EMBL" id="GLQ22910.1"/>
    </source>
</evidence>
<keyword evidence="2 15" id="KW-0547">Nucleotide-binding</keyword>
<dbReference type="Gene3D" id="3.90.320.10">
    <property type="match status" value="1"/>
</dbReference>
<dbReference type="InterPro" id="IPR027417">
    <property type="entry name" value="P-loop_NTPase"/>
</dbReference>
<comment type="catalytic activity">
    <reaction evidence="11">
        <text>Couples ATP hydrolysis with the unwinding of duplex DNA by translocating in the 3'-5' direction.</text>
        <dbReference type="EC" id="5.6.2.4"/>
    </reaction>
</comment>
<dbReference type="PANTHER" id="PTHR11070:SF2">
    <property type="entry name" value="ATP-DEPENDENT DNA HELICASE SRS2"/>
    <property type="match status" value="1"/>
</dbReference>
<evidence type="ECO:0000256" key="5">
    <source>
        <dbReference type="ARBA" id="ARBA00022806"/>
    </source>
</evidence>